<evidence type="ECO:0000256" key="1">
    <source>
        <dbReference type="ARBA" id="ARBA00004141"/>
    </source>
</evidence>
<comment type="subcellular location">
    <subcellularLocation>
        <location evidence="1">Membrane</location>
        <topology evidence="1">Multi-pass membrane protein</topology>
    </subcellularLocation>
</comment>
<keyword evidence="3 7" id="KW-0812">Transmembrane</keyword>
<evidence type="ECO:0000256" key="4">
    <source>
        <dbReference type="ARBA" id="ARBA00022970"/>
    </source>
</evidence>
<dbReference type="PANTHER" id="PTHR43495">
    <property type="entry name" value="GABA PERMEASE"/>
    <property type="match status" value="1"/>
</dbReference>
<dbReference type="InterPro" id="IPR004841">
    <property type="entry name" value="AA-permease/SLC12A_dom"/>
</dbReference>
<comment type="caution">
    <text evidence="9">The sequence shown here is derived from an EMBL/GenBank/DDBJ whole genome shotgun (WGS) entry which is preliminary data.</text>
</comment>
<feature type="transmembrane region" description="Helical" evidence="7">
    <location>
        <begin position="58"/>
        <end position="83"/>
    </location>
</feature>
<sequence>ANLYASGRMLHSLGSDGYASRALAVTTGRGVPRRAVVVSALGVLAVTALAAARGNRLFSLLLALGTFGVIAVWIIILCTLLAFRRDGQRPPSTLRLPGGKITPLLGIAALLSICATGIHVSDMRLACYVGFPALLLLAGAHRVLARVRSASRSHSG</sequence>
<evidence type="ECO:0000256" key="6">
    <source>
        <dbReference type="ARBA" id="ARBA00023136"/>
    </source>
</evidence>
<dbReference type="Gene3D" id="1.20.1740.10">
    <property type="entry name" value="Amino acid/polyamine transporter I"/>
    <property type="match status" value="1"/>
</dbReference>
<evidence type="ECO:0000256" key="2">
    <source>
        <dbReference type="ARBA" id="ARBA00022448"/>
    </source>
</evidence>
<reference evidence="9 10" key="1">
    <citation type="submission" date="2021-01" db="EMBL/GenBank/DDBJ databases">
        <title>WGS of actinomycetes isolated from Thailand.</title>
        <authorList>
            <person name="Thawai C."/>
        </authorList>
    </citation>
    <scope>NUCLEOTIDE SEQUENCE [LARGE SCALE GENOMIC DNA]</scope>
    <source>
        <strain evidence="9 10">CA3R110</strain>
    </source>
</reference>
<proteinExistence type="predicted"/>
<name>A0ABS1PEJ5_9ACTN</name>
<protein>
    <submittedName>
        <fullName evidence="9">Amino acid permease</fullName>
    </submittedName>
</protein>
<feature type="transmembrane region" description="Helical" evidence="7">
    <location>
        <begin position="35"/>
        <end position="52"/>
    </location>
</feature>
<keyword evidence="4" id="KW-0029">Amino-acid transport</keyword>
<feature type="non-terminal residue" evidence="9">
    <location>
        <position position="1"/>
    </location>
</feature>
<organism evidence="9 10">
    <name type="scientific">Streptomyces endocoffeicus</name>
    <dbReference type="NCBI Taxonomy" id="2898945"/>
    <lineage>
        <taxon>Bacteria</taxon>
        <taxon>Bacillati</taxon>
        <taxon>Actinomycetota</taxon>
        <taxon>Actinomycetes</taxon>
        <taxon>Kitasatosporales</taxon>
        <taxon>Streptomycetaceae</taxon>
        <taxon>Streptomyces</taxon>
    </lineage>
</organism>
<evidence type="ECO:0000256" key="7">
    <source>
        <dbReference type="SAM" id="Phobius"/>
    </source>
</evidence>
<dbReference type="EMBL" id="JAERRG010000001">
    <property type="protein sequence ID" value="MBL1110806.1"/>
    <property type="molecule type" value="Genomic_DNA"/>
</dbReference>
<feature type="transmembrane region" description="Helical" evidence="7">
    <location>
        <begin position="126"/>
        <end position="145"/>
    </location>
</feature>
<dbReference type="RefSeq" id="WP_201846185.1">
    <property type="nucleotide sequence ID" value="NZ_JAERRG010000001.1"/>
</dbReference>
<feature type="domain" description="Amino acid permease/ SLC12A" evidence="8">
    <location>
        <begin position="2"/>
        <end position="136"/>
    </location>
</feature>
<gene>
    <name evidence="9" type="ORF">JK364_00005</name>
</gene>
<keyword evidence="2" id="KW-0813">Transport</keyword>
<evidence type="ECO:0000259" key="8">
    <source>
        <dbReference type="Pfam" id="PF00324"/>
    </source>
</evidence>
<dbReference type="Proteomes" id="UP000621510">
    <property type="component" value="Unassembled WGS sequence"/>
</dbReference>
<keyword evidence="10" id="KW-1185">Reference proteome</keyword>
<feature type="transmembrane region" description="Helical" evidence="7">
    <location>
        <begin position="104"/>
        <end position="120"/>
    </location>
</feature>
<evidence type="ECO:0000313" key="9">
    <source>
        <dbReference type="EMBL" id="MBL1110806.1"/>
    </source>
</evidence>
<keyword evidence="5 7" id="KW-1133">Transmembrane helix</keyword>
<dbReference type="PANTHER" id="PTHR43495:SF5">
    <property type="entry name" value="GAMMA-AMINOBUTYRIC ACID PERMEASE"/>
    <property type="match status" value="1"/>
</dbReference>
<dbReference type="Pfam" id="PF00324">
    <property type="entry name" value="AA_permease"/>
    <property type="match status" value="1"/>
</dbReference>
<evidence type="ECO:0000313" key="10">
    <source>
        <dbReference type="Proteomes" id="UP000621510"/>
    </source>
</evidence>
<evidence type="ECO:0000256" key="5">
    <source>
        <dbReference type="ARBA" id="ARBA00022989"/>
    </source>
</evidence>
<keyword evidence="6 7" id="KW-0472">Membrane</keyword>
<evidence type="ECO:0000256" key="3">
    <source>
        <dbReference type="ARBA" id="ARBA00022692"/>
    </source>
</evidence>
<accession>A0ABS1PEJ5</accession>